<keyword evidence="6" id="KW-1185">Reference proteome</keyword>
<dbReference type="AlphaFoldDB" id="A0A812TA08"/>
<comment type="caution">
    <text evidence="5">The sequence shown here is derived from an EMBL/GenBank/DDBJ whole genome shotgun (WGS) entry which is preliminary data.</text>
</comment>
<evidence type="ECO:0000256" key="3">
    <source>
        <dbReference type="ARBA" id="ARBA00022840"/>
    </source>
</evidence>
<evidence type="ECO:0000313" key="6">
    <source>
        <dbReference type="Proteomes" id="UP000604046"/>
    </source>
</evidence>
<evidence type="ECO:0000256" key="1">
    <source>
        <dbReference type="ARBA" id="ARBA00022598"/>
    </source>
</evidence>
<dbReference type="OrthoDB" id="441779at2759"/>
<keyword evidence="1" id="KW-0436">Ligase</keyword>
<protein>
    <submittedName>
        <fullName evidence="5">Ttll9 protein</fullName>
    </submittedName>
</protein>
<feature type="compositionally biased region" description="Basic and acidic residues" evidence="4">
    <location>
        <begin position="31"/>
        <end position="46"/>
    </location>
</feature>
<evidence type="ECO:0000256" key="4">
    <source>
        <dbReference type="SAM" id="MobiDB-lite"/>
    </source>
</evidence>
<dbReference type="Gene3D" id="3.30.470.20">
    <property type="entry name" value="ATP-grasp fold, B domain"/>
    <property type="match status" value="1"/>
</dbReference>
<proteinExistence type="predicted"/>
<reference evidence="5" key="1">
    <citation type="submission" date="2021-02" db="EMBL/GenBank/DDBJ databases">
        <authorList>
            <person name="Dougan E. K."/>
            <person name="Rhodes N."/>
            <person name="Thang M."/>
            <person name="Chan C."/>
        </authorList>
    </citation>
    <scope>NUCLEOTIDE SEQUENCE</scope>
</reference>
<dbReference type="Proteomes" id="UP000604046">
    <property type="component" value="Unassembled WGS sequence"/>
</dbReference>
<evidence type="ECO:0000313" key="5">
    <source>
        <dbReference type="EMBL" id="CAE7512800.1"/>
    </source>
</evidence>
<keyword evidence="2" id="KW-0547">Nucleotide-binding</keyword>
<dbReference type="GO" id="GO:0005524">
    <property type="term" value="F:ATP binding"/>
    <property type="evidence" value="ECO:0007669"/>
    <property type="project" value="UniProtKB-KW"/>
</dbReference>
<organism evidence="5 6">
    <name type="scientific">Symbiodinium natans</name>
    <dbReference type="NCBI Taxonomy" id="878477"/>
    <lineage>
        <taxon>Eukaryota</taxon>
        <taxon>Sar</taxon>
        <taxon>Alveolata</taxon>
        <taxon>Dinophyceae</taxon>
        <taxon>Suessiales</taxon>
        <taxon>Symbiodiniaceae</taxon>
        <taxon>Symbiodinium</taxon>
    </lineage>
</organism>
<dbReference type="SUPFAM" id="SSF56059">
    <property type="entry name" value="Glutathione synthetase ATP-binding domain-like"/>
    <property type="match status" value="1"/>
</dbReference>
<accession>A0A812TA08</accession>
<dbReference type="GO" id="GO:0000226">
    <property type="term" value="P:microtubule cytoskeleton organization"/>
    <property type="evidence" value="ECO:0007669"/>
    <property type="project" value="TreeGrafter"/>
</dbReference>
<dbReference type="GO" id="GO:0015631">
    <property type="term" value="F:tubulin binding"/>
    <property type="evidence" value="ECO:0007669"/>
    <property type="project" value="TreeGrafter"/>
</dbReference>
<dbReference type="Pfam" id="PF03133">
    <property type="entry name" value="TTL"/>
    <property type="match status" value="1"/>
</dbReference>
<sequence length="442" mass="49345">MDVEIQRFVLDFKVSRALAVVQHVSGLSHGVDHTRHGGVQRPRESKSCPPEGLWGREVPEIEWEPDPVHASCSLESVSAALAVVRRAVEVSDRWPLELPNLPIGDEEWALIRAYDTHCPATDVHDALGECQKTCKTLLERAPLYLQLPLLRHNFWALKPSCGQFGRGIMLLDRLPARPAQLLDWAACVGRGGQKGGKDLTQGCVLQKLIECPHLLDKAILDSRATDNASQLCMCMPADPALKYNLRMIIVATLRLPCRIWLYKHGFISVALRAYTEQLNPLSHITNLRGQGNESQRRWPLEDLDRHLQVEQQGPFDEVLRPQIKKIISSLFHALALAPCSLLPLEESQEANGHRSAMGKKVRRFGFDFLVDESLSVWLLEVNFLKNGYALGHAQSGPAGDAKRTFVDQFMADEHLLRTALATRTCGSGDLPSTFEELLPQPP</sequence>
<evidence type="ECO:0000256" key="2">
    <source>
        <dbReference type="ARBA" id="ARBA00022741"/>
    </source>
</evidence>
<gene>
    <name evidence="5" type="primary">Ttll9</name>
    <name evidence="5" type="ORF">SNAT2548_LOCUS28708</name>
</gene>
<dbReference type="PANTHER" id="PTHR12241">
    <property type="entry name" value="TUBULIN POLYGLUTAMYLASE"/>
    <property type="match status" value="1"/>
</dbReference>
<dbReference type="GO" id="GO:0070740">
    <property type="term" value="F:tubulin-glutamic acid ligase activity"/>
    <property type="evidence" value="ECO:0007669"/>
    <property type="project" value="TreeGrafter"/>
</dbReference>
<feature type="region of interest" description="Disordered" evidence="4">
    <location>
        <begin position="31"/>
        <end position="51"/>
    </location>
</feature>
<dbReference type="InterPro" id="IPR004344">
    <property type="entry name" value="TTL/TTLL_fam"/>
</dbReference>
<keyword evidence="3" id="KW-0067">ATP-binding</keyword>
<dbReference type="GO" id="GO:0036064">
    <property type="term" value="C:ciliary basal body"/>
    <property type="evidence" value="ECO:0007669"/>
    <property type="project" value="TreeGrafter"/>
</dbReference>
<dbReference type="EMBL" id="CAJNDS010002526">
    <property type="protein sequence ID" value="CAE7512800.1"/>
    <property type="molecule type" value="Genomic_DNA"/>
</dbReference>
<name>A0A812TA08_9DINO</name>